<keyword evidence="4" id="KW-0067">ATP-binding</keyword>
<organism evidence="6 7">
    <name type="scientific">Leersia perrieri</name>
    <dbReference type="NCBI Taxonomy" id="77586"/>
    <lineage>
        <taxon>Eukaryota</taxon>
        <taxon>Viridiplantae</taxon>
        <taxon>Streptophyta</taxon>
        <taxon>Embryophyta</taxon>
        <taxon>Tracheophyta</taxon>
        <taxon>Spermatophyta</taxon>
        <taxon>Magnoliopsida</taxon>
        <taxon>Liliopsida</taxon>
        <taxon>Poales</taxon>
        <taxon>Poaceae</taxon>
        <taxon>BOP clade</taxon>
        <taxon>Oryzoideae</taxon>
        <taxon>Oryzeae</taxon>
        <taxon>Oryzinae</taxon>
        <taxon>Leersia</taxon>
    </lineage>
</organism>
<proteinExistence type="inferred from homology"/>
<dbReference type="Gene3D" id="3.80.10.10">
    <property type="entry name" value="Ribonuclease Inhibitor"/>
    <property type="match status" value="1"/>
</dbReference>
<dbReference type="InterPro" id="IPR027417">
    <property type="entry name" value="P-loop_NTPase"/>
</dbReference>
<protein>
    <recommendedName>
        <fullName evidence="5">AAA+ ATPase domain-containing protein</fullName>
    </recommendedName>
</protein>
<dbReference type="HOGENOM" id="CLU_000427_4_0_1"/>
<dbReference type="GO" id="GO:0005524">
    <property type="term" value="F:ATP binding"/>
    <property type="evidence" value="ECO:0007669"/>
    <property type="project" value="UniProtKB-KW"/>
</dbReference>
<dbReference type="Proteomes" id="UP000032180">
    <property type="component" value="Chromosome 3"/>
</dbReference>
<dbReference type="InterPro" id="IPR042197">
    <property type="entry name" value="Apaf_helical"/>
</dbReference>
<evidence type="ECO:0000256" key="2">
    <source>
        <dbReference type="ARBA" id="ARBA00022737"/>
    </source>
</evidence>
<dbReference type="InterPro" id="IPR032675">
    <property type="entry name" value="LRR_dom_sf"/>
</dbReference>
<evidence type="ECO:0000313" key="6">
    <source>
        <dbReference type="EnsemblPlants" id="LPERR03G07000.1"/>
    </source>
</evidence>
<reference evidence="6" key="3">
    <citation type="submission" date="2015-04" db="UniProtKB">
        <authorList>
            <consortium name="EnsemblPlants"/>
        </authorList>
    </citation>
    <scope>IDENTIFICATION</scope>
</reference>
<dbReference type="Pfam" id="PF00931">
    <property type="entry name" value="NB-ARC"/>
    <property type="match status" value="1"/>
</dbReference>
<dbReference type="InterPro" id="IPR050905">
    <property type="entry name" value="Plant_NBS-LRR"/>
</dbReference>
<dbReference type="InterPro" id="IPR002182">
    <property type="entry name" value="NB-ARC"/>
</dbReference>
<keyword evidence="3" id="KW-0611">Plant defense</keyword>
<keyword evidence="2" id="KW-0677">Repeat</keyword>
<dbReference type="SMART" id="SM00382">
    <property type="entry name" value="AAA"/>
    <property type="match status" value="1"/>
</dbReference>
<accession>A0A0D9VR01</accession>
<dbReference type="FunFam" id="1.10.8.430:FF:000003">
    <property type="entry name" value="Probable disease resistance protein At5g66910"/>
    <property type="match status" value="1"/>
</dbReference>
<feature type="domain" description="AAA+ ATPase" evidence="5">
    <location>
        <begin position="173"/>
        <end position="329"/>
    </location>
</feature>
<evidence type="ECO:0000259" key="5">
    <source>
        <dbReference type="SMART" id="SM00382"/>
    </source>
</evidence>
<dbReference type="SUPFAM" id="SSF52058">
    <property type="entry name" value="L domain-like"/>
    <property type="match status" value="1"/>
</dbReference>
<reference evidence="7" key="2">
    <citation type="submission" date="2013-12" db="EMBL/GenBank/DDBJ databases">
        <authorList>
            <person name="Yu Y."/>
            <person name="Lee S."/>
            <person name="de Baynast K."/>
            <person name="Wissotski M."/>
            <person name="Liu L."/>
            <person name="Talag J."/>
            <person name="Goicoechea J."/>
            <person name="Angelova A."/>
            <person name="Jetty R."/>
            <person name="Kudrna D."/>
            <person name="Golser W."/>
            <person name="Rivera L."/>
            <person name="Zhang J."/>
            <person name="Wing R."/>
        </authorList>
    </citation>
    <scope>NUCLEOTIDE SEQUENCE</scope>
</reference>
<dbReference type="InterPro" id="IPR055414">
    <property type="entry name" value="LRR_R13L4/SHOC2-like"/>
</dbReference>
<dbReference type="SUPFAM" id="SSF52540">
    <property type="entry name" value="P-loop containing nucleoside triphosphate hydrolases"/>
    <property type="match status" value="1"/>
</dbReference>
<evidence type="ECO:0000256" key="1">
    <source>
        <dbReference type="ARBA" id="ARBA00008894"/>
    </source>
</evidence>
<name>A0A0D9VR01_9ORYZ</name>
<dbReference type="STRING" id="77586.A0A0D9VR01"/>
<comment type="similarity">
    <text evidence="1">Belongs to the disease resistance NB-LRR family.</text>
</comment>
<dbReference type="Gramene" id="LPERR03G07000.1">
    <property type="protein sequence ID" value="LPERR03G07000.1"/>
    <property type="gene ID" value="LPERR03G07000"/>
</dbReference>
<dbReference type="PRINTS" id="PR00364">
    <property type="entry name" value="DISEASERSIST"/>
</dbReference>
<evidence type="ECO:0000256" key="4">
    <source>
        <dbReference type="ARBA" id="ARBA00022840"/>
    </source>
</evidence>
<evidence type="ECO:0000256" key="3">
    <source>
        <dbReference type="ARBA" id="ARBA00022821"/>
    </source>
</evidence>
<dbReference type="eggNOG" id="KOG4658">
    <property type="taxonomic scope" value="Eukaryota"/>
</dbReference>
<dbReference type="Gene3D" id="3.40.50.300">
    <property type="entry name" value="P-loop containing nucleotide triphosphate hydrolases"/>
    <property type="match status" value="1"/>
</dbReference>
<dbReference type="GO" id="GO:0006952">
    <property type="term" value="P:defense response"/>
    <property type="evidence" value="ECO:0007669"/>
    <property type="project" value="UniProtKB-KW"/>
</dbReference>
<sequence length="923" mass="101022">MAELVPQVVGSVSRSIADRLLADIGLAGSVGTNVEDVTNAITRLTSIRTDLESSMTKLPHRRRPAEVRDWLSRVDGAEKRVAKLRRDYRRRRCSCFCGGGGEFSLNLFASYAISRRACSERHRLAALMAECDTVRSLVAAAPRPSSGEKAVPSTVVGMDVYLDEALSCIDDRDAGVVAVCGMAGVGKSTLLRIINNVFVQDDPDRMHEFDYVIWLDAPSGDDCALDKLQDAMAHRLGLCADGGGGGVQEHRARTIFHVLRDASFLLLIDGVTRNVNLVDIGVPPLTHDDRRKQKVVMTTRKKGICGRMSSSRRIDMRCLDSENSWSLFRTIARDETINADTRIPEMAKEVAKRCGGLPLALTAIGAAMRCRKNPEEWVSTVNALANCELEKITGVEDMLPSLKESCFDDDLRRPVLRECFLATSLWPEGHAIDKDELVDCWIGLGLVGGDGESSSLPMSESVRTGLAVVNELEEANLLQNGDAAAADDDAGEVKLHAVVRAMALWIARDMGKTPNRWVVHTGGEPLRSRRKLAEFFDRARDAERVSATRGAVEHLPPPMPSSPGRNLSVLMLQHNASLRDIPGGFLLALPSLTYLDASSTGIHTIPPEIAALSASLRYLNLSSTPLESVPPELGELRRLRHLLLRHTARLSTFPAGVLRGMRSLDVLDVCPSRFTDWCGSGGPSLDELRSSSAFVRSLGVSVSTLAGLRVLCGLDNARTRRLAVTRVAATAASSSVALRQSSVLVSLLETLQEVTFAECSGVREVVVAGGEEDVTSSTSSSTWWRLPELRKLEIDEVRELTAVKWTRTDVGAFLPVLRWVRISRCDKLRSVSWVAQLPCLEQLEISHCSEMVHVVDVDDDEEQPERHVFRCLRRMQLVALPLMSSIISGGEAISFPRLESLEIAGCGNLGELPLELQDKLKEI</sequence>
<dbReference type="AlphaFoldDB" id="A0A0D9VR01"/>
<dbReference type="Gene3D" id="1.10.8.430">
    <property type="entry name" value="Helical domain of apoptotic protease-activating factors"/>
    <property type="match status" value="1"/>
</dbReference>
<keyword evidence="4" id="KW-0547">Nucleotide-binding</keyword>
<dbReference type="EnsemblPlants" id="LPERR03G07000.1">
    <property type="protein sequence ID" value="LPERR03G07000.1"/>
    <property type="gene ID" value="LPERR03G07000"/>
</dbReference>
<evidence type="ECO:0000313" key="7">
    <source>
        <dbReference type="Proteomes" id="UP000032180"/>
    </source>
</evidence>
<reference evidence="6 7" key="1">
    <citation type="submission" date="2012-08" db="EMBL/GenBank/DDBJ databases">
        <title>Oryza genome evolution.</title>
        <authorList>
            <person name="Wing R.A."/>
        </authorList>
    </citation>
    <scope>NUCLEOTIDE SEQUENCE</scope>
</reference>
<dbReference type="PANTHER" id="PTHR33463">
    <property type="entry name" value="NB-ARC DOMAIN-CONTAINING PROTEIN-RELATED"/>
    <property type="match status" value="1"/>
</dbReference>
<keyword evidence="7" id="KW-1185">Reference proteome</keyword>
<dbReference type="InterPro" id="IPR003593">
    <property type="entry name" value="AAA+_ATPase"/>
</dbReference>
<dbReference type="Pfam" id="PF23598">
    <property type="entry name" value="LRR_14"/>
    <property type="match status" value="1"/>
</dbReference>
<dbReference type="GO" id="GO:0043531">
    <property type="term" value="F:ADP binding"/>
    <property type="evidence" value="ECO:0007669"/>
    <property type="project" value="InterPro"/>
</dbReference>